<dbReference type="RefSeq" id="WP_285757399.1">
    <property type="nucleotide sequence ID" value="NZ_BSQG01000001.1"/>
</dbReference>
<evidence type="ECO:0000313" key="2">
    <source>
        <dbReference type="Proteomes" id="UP001165092"/>
    </source>
</evidence>
<gene>
    <name evidence="1" type="ORF">Nans01_09060</name>
</gene>
<reference evidence="1" key="1">
    <citation type="submission" date="2023-02" db="EMBL/GenBank/DDBJ databases">
        <title>Nocardiopsis ansamitocini NBRC 112285.</title>
        <authorList>
            <person name="Ichikawa N."/>
            <person name="Sato H."/>
            <person name="Tonouchi N."/>
        </authorList>
    </citation>
    <scope>NUCLEOTIDE SEQUENCE</scope>
    <source>
        <strain evidence="1">NBRC 112285</strain>
    </source>
</reference>
<comment type="caution">
    <text evidence="1">The sequence shown here is derived from an EMBL/GenBank/DDBJ whole genome shotgun (WGS) entry which is preliminary data.</text>
</comment>
<sequence length="155" mass="16906">MDVQELADRVRAASYGPASAEAVERQLTAIAARLTEYAEDFGYSPDLLGEEQAEALEEVYLSERDVPEVDAELIRELHESHEAGAIPHNDDMAVLAVDPAYWDGYAVLSAADAQYKGLHAVYQATGLAERLAGAELTEELAEEIAWEVTSEVSPR</sequence>
<dbReference type="AlphaFoldDB" id="A0A9W6P3E7"/>
<dbReference type="EMBL" id="BSQG01000001">
    <property type="protein sequence ID" value="GLU46555.1"/>
    <property type="molecule type" value="Genomic_DNA"/>
</dbReference>
<proteinExistence type="predicted"/>
<name>A0A9W6P3E7_9ACTN</name>
<organism evidence="1 2">
    <name type="scientific">Nocardiopsis ansamitocini</name>
    <dbReference type="NCBI Taxonomy" id="1670832"/>
    <lineage>
        <taxon>Bacteria</taxon>
        <taxon>Bacillati</taxon>
        <taxon>Actinomycetota</taxon>
        <taxon>Actinomycetes</taxon>
        <taxon>Streptosporangiales</taxon>
        <taxon>Nocardiopsidaceae</taxon>
        <taxon>Nocardiopsis</taxon>
    </lineage>
</organism>
<keyword evidence="2" id="KW-1185">Reference proteome</keyword>
<dbReference type="Proteomes" id="UP001165092">
    <property type="component" value="Unassembled WGS sequence"/>
</dbReference>
<accession>A0A9W6P3E7</accession>
<protein>
    <submittedName>
        <fullName evidence="1">Uncharacterized protein</fullName>
    </submittedName>
</protein>
<evidence type="ECO:0000313" key="1">
    <source>
        <dbReference type="EMBL" id="GLU46555.1"/>
    </source>
</evidence>